<dbReference type="PANTHER" id="PTHR43479:SF7">
    <property type="entry name" value="TETR-FAMILY TRANSCRIPTIONAL REGULATOR"/>
    <property type="match status" value="1"/>
</dbReference>
<accession>A0ABW4JIB4</accession>
<protein>
    <submittedName>
        <fullName evidence="4">Helix-turn-helix domain-containing protein</fullName>
    </submittedName>
</protein>
<sequence length="61" mass="7091">MNHVDPHVIRTERLLIDALTNLILEEGYDVVNVRKIVQRAGLNRSTFYLHFRDKQDILGCA</sequence>
<proteinExistence type="predicted"/>
<evidence type="ECO:0000256" key="2">
    <source>
        <dbReference type="PROSITE-ProRule" id="PRU00335"/>
    </source>
</evidence>
<dbReference type="PRINTS" id="PR00455">
    <property type="entry name" value="HTHTETR"/>
</dbReference>
<dbReference type="PROSITE" id="PS50977">
    <property type="entry name" value="HTH_TETR_2"/>
    <property type="match status" value="1"/>
</dbReference>
<dbReference type="InterPro" id="IPR050624">
    <property type="entry name" value="HTH-type_Tx_Regulator"/>
</dbReference>
<dbReference type="Pfam" id="PF00440">
    <property type="entry name" value="TetR_N"/>
    <property type="match status" value="1"/>
</dbReference>
<evidence type="ECO:0000256" key="1">
    <source>
        <dbReference type="ARBA" id="ARBA00023125"/>
    </source>
</evidence>
<dbReference type="Proteomes" id="UP001597079">
    <property type="component" value="Unassembled WGS sequence"/>
</dbReference>
<feature type="domain" description="HTH tetR-type" evidence="3">
    <location>
        <begin position="9"/>
        <end position="61"/>
    </location>
</feature>
<keyword evidence="5" id="KW-1185">Reference proteome</keyword>
<evidence type="ECO:0000313" key="4">
    <source>
        <dbReference type="EMBL" id="MFD1674782.1"/>
    </source>
</evidence>
<keyword evidence="1 2" id="KW-0238">DNA-binding</keyword>
<feature type="DNA-binding region" description="H-T-H motif" evidence="2">
    <location>
        <begin position="32"/>
        <end position="51"/>
    </location>
</feature>
<organism evidence="4 5">
    <name type="scientific">Alicyclobacillus fodiniaquatilis</name>
    <dbReference type="NCBI Taxonomy" id="1661150"/>
    <lineage>
        <taxon>Bacteria</taxon>
        <taxon>Bacillati</taxon>
        <taxon>Bacillota</taxon>
        <taxon>Bacilli</taxon>
        <taxon>Bacillales</taxon>
        <taxon>Alicyclobacillaceae</taxon>
        <taxon>Alicyclobacillus</taxon>
    </lineage>
</organism>
<comment type="caution">
    <text evidence="4">The sequence shown here is derived from an EMBL/GenBank/DDBJ whole genome shotgun (WGS) entry which is preliminary data.</text>
</comment>
<name>A0ABW4JIB4_9BACL</name>
<evidence type="ECO:0000313" key="5">
    <source>
        <dbReference type="Proteomes" id="UP001597079"/>
    </source>
</evidence>
<dbReference type="InterPro" id="IPR001647">
    <property type="entry name" value="HTH_TetR"/>
</dbReference>
<dbReference type="EMBL" id="JBHUCX010000021">
    <property type="protein sequence ID" value="MFD1674782.1"/>
    <property type="molecule type" value="Genomic_DNA"/>
</dbReference>
<dbReference type="RefSeq" id="WP_377942654.1">
    <property type="nucleotide sequence ID" value="NZ_JBHUCX010000021.1"/>
</dbReference>
<reference evidence="5" key="1">
    <citation type="journal article" date="2019" name="Int. J. Syst. Evol. Microbiol.">
        <title>The Global Catalogue of Microorganisms (GCM) 10K type strain sequencing project: providing services to taxonomists for standard genome sequencing and annotation.</title>
        <authorList>
            <consortium name="The Broad Institute Genomics Platform"/>
            <consortium name="The Broad Institute Genome Sequencing Center for Infectious Disease"/>
            <person name="Wu L."/>
            <person name="Ma J."/>
        </authorList>
    </citation>
    <scope>NUCLEOTIDE SEQUENCE [LARGE SCALE GENOMIC DNA]</scope>
    <source>
        <strain evidence="5">CGMCC 1.12286</strain>
    </source>
</reference>
<gene>
    <name evidence="4" type="ORF">ACFSB2_08735</name>
</gene>
<dbReference type="Gene3D" id="1.10.357.10">
    <property type="entry name" value="Tetracycline Repressor, domain 2"/>
    <property type="match status" value="1"/>
</dbReference>
<evidence type="ECO:0000259" key="3">
    <source>
        <dbReference type="PROSITE" id="PS50977"/>
    </source>
</evidence>
<dbReference type="SUPFAM" id="SSF46689">
    <property type="entry name" value="Homeodomain-like"/>
    <property type="match status" value="1"/>
</dbReference>
<dbReference type="PANTHER" id="PTHR43479">
    <property type="entry name" value="ACREF/ENVCD OPERON REPRESSOR-RELATED"/>
    <property type="match status" value="1"/>
</dbReference>
<dbReference type="InterPro" id="IPR009057">
    <property type="entry name" value="Homeodomain-like_sf"/>
</dbReference>